<dbReference type="PANTHER" id="PTHR30075:SF2">
    <property type="entry name" value="GLYCINE--TRNA LIGASE, CHLOROPLASTIC_MITOCHONDRIAL 2"/>
    <property type="match status" value="1"/>
</dbReference>
<gene>
    <name evidence="8" type="primary">glyQ</name>
    <name evidence="9" type="ORF">SMC7_04310</name>
</gene>
<dbReference type="NCBIfam" id="NF006827">
    <property type="entry name" value="PRK09348.1"/>
    <property type="match status" value="1"/>
</dbReference>
<protein>
    <recommendedName>
        <fullName evidence="8">Glycine--tRNA ligase alpha subunit</fullName>
        <ecNumber evidence="8">6.1.1.14</ecNumber>
    </recommendedName>
    <alternativeName>
        <fullName evidence="8">Glycyl-tRNA synthetase alpha subunit</fullName>
        <shortName evidence="8">GlyRS</shortName>
    </alternativeName>
</protein>
<dbReference type="EMBL" id="QXIS01000025">
    <property type="protein sequence ID" value="RIE06076.1"/>
    <property type="molecule type" value="Genomic_DNA"/>
</dbReference>
<comment type="similarity">
    <text evidence="1 8">Belongs to the class-II aminoacyl-tRNA synthetase family.</text>
</comment>
<dbReference type="AlphaFoldDB" id="A0A398CRN2"/>
<evidence type="ECO:0000313" key="10">
    <source>
        <dbReference type="Proteomes" id="UP000266328"/>
    </source>
</evidence>
<evidence type="ECO:0000313" key="9">
    <source>
        <dbReference type="EMBL" id="RIE06076.1"/>
    </source>
</evidence>
<dbReference type="PRINTS" id="PR01044">
    <property type="entry name" value="TRNASYNTHGA"/>
</dbReference>
<dbReference type="GO" id="GO:0004820">
    <property type="term" value="F:glycine-tRNA ligase activity"/>
    <property type="evidence" value="ECO:0007669"/>
    <property type="project" value="UniProtKB-UniRule"/>
</dbReference>
<evidence type="ECO:0000256" key="7">
    <source>
        <dbReference type="ARBA" id="ARBA00047937"/>
    </source>
</evidence>
<dbReference type="InterPro" id="IPR045864">
    <property type="entry name" value="aa-tRNA-synth_II/BPL/LPL"/>
</dbReference>
<dbReference type="Proteomes" id="UP000266328">
    <property type="component" value="Unassembled WGS sequence"/>
</dbReference>
<dbReference type="EC" id="6.1.1.14" evidence="8"/>
<evidence type="ECO:0000256" key="6">
    <source>
        <dbReference type="ARBA" id="ARBA00023146"/>
    </source>
</evidence>
<evidence type="ECO:0000256" key="3">
    <source>
        <dbReference type="ARBA" id="ARBA00022741"/>
    </source>
</evidence>
<comment type="subunit">
    <text evidence="8">Tetramer of two alpha and two beta subunits.</text>
</comment>
<evidence type="ECO:0000256" key="2">
    <source>
        <dbReference type="ARBA" id="ARBA00022598"/>
    </source>
</evidence>
<evidence type="ECO:0000256" key="1">
    <source>
        <dbReference type="ARBA" id="ARBA00008226"/>
    </source>
</evidence>
<proteinExistence type="inferred from homology"/>
<keyword evidence="8" id="KW-0963">Cytoplasm</keyword>
<dbReference type="Pfam" id="PF02091">
    <property type="entry name" value="tRNA-synt_2e"/>
    <property type="match status" value="1"/>
</dbReference>
<accession>A0A398CRN2</accession>
<dbReference type="InterPro" id="IPR006194">
    <property type="entry name" value="Gly-tRNA-synth_heterodimer"/>
</dbReference>
<organism evidence="9 10">
    <name type="scientific">Candidatus Cryosericum terrychapinii</name>
    <dbReference type="NCBI Taxonomy" id="2290919"/>
    <lineage>
        <taxon>Bacteria</taxon>
        <taxon>Pseudomonadati</taxon>
        <taxon>Caldisericota/Cryosericota group</taxon>
        <taxon>Candidatus Cryosericota</taxon>
        <taxon>Candidatus Cryosericia</taxon>
        <taxon>Candidatus Cryosericales</taxon>
        <taxon>Candidatus Cryosericaceae</taxon>
        <taxon>Candidatus Cryosericum</taxon>
    </lineage>
</organism>
<keyword evidence="3 8" id="KW-0547">Nucleotide-binding</keyword>
<dbReference type="GO" id="GO:0006426">
    <property type="term" value="P:glycyl-tRNA aminoacylation"/>
    <property type="evidence" value="ECO:0007669"/>
    <property type="project" value="UniProtKB-UniRule"/>
</dbReference>
<keyword evidence="6 8" id="KW-0030">Aminoacyl-tRNA synthetase</keyword>
<dbReference type="NCBIfam" id="TIGR00388">
    <property type="entry name" value="glyQ"/>
    <property type="match status" value="1"/>
</dbReference>
<dbReference type="Gene3D" id="1.20.58.180">
    <property type="entry name" value="Class II aaRS and biotin synthetases, domain 2"/>
    <property type="match status" value="1"/>
</dbReference>
<keyword evidence="10" id="KW-1185">Reference proteome</keyword>
<reference evidence="9 10" key="1">
    <citation type="submission" date="2018-09" db="EMBL/GenBank/DDBJ databases">
        <title>Discovery and Ecogenomic Context for Candidatus Cryosericales, a Global Caldiserica Order Active in Thawing Permafrost.</title>
        <authorList>
            <person name="Martinez M.A."/>
            <person name="Woodcroft B.J."/>
            <person name="Ignacio Espinoza J.C."/>
            <person name="Zayed A."/>
            <person name="Singleton C.M."/>
            <person name="Boyd J."/>
            <person name="Li Y.-F."/>
            <person name="Purvine S."/>
            <person name="Maughan H."/>
            <person name="Hodgkins S.B."/>
            <person name="Anderson D."/>
            <person name="Sederholm M."/>
            <person name="Temperton B."/>
            <person name="Saleska S.R."/>
            <person name="Tyson G.W."/>
            <person name="Rich V.I."/>
        </authorList>
    </citation>
    <scope>NUCLEOTIDE SEQUENCE [LARGE SCALE GENOMIC DNA]</scope>
    <source>
        <strain evidence="9 10">SMC7</strain>
    </source>
</reference>
<dbReference type="PANTHER" id="PTHR30075">
    <property type="entry name" value="GLYCYL-TRNA SYNTHETASE"/>
    <property type="match status" value="1"/>
</dbReference>
<dbReference type="GO" id="GO:0005524">
    <property type="term" value="F:ATP binding"/>
    <property type="evidence" value="ECO:0007669"/>
    <property type="project" value="UniProtKB-UniRule"/>
</dbReference>
<keyword evidence="2 8" id="KW-0436">Ligase</keyword>
<comment type="catalytic activity">
    <reaction evidence="7 8">
        <text>tRNA(Gly) + glycine + ATP = glycyl-tRNA(Gly) + AMP + diphosphate</text>
        <dbReference type="Rhea" id="RHEA:16013"/>
        <dbReference type="Rhea" id="RHEA-COMP:9664"/>
        <dbReference type="Rhea" id="RHEA-COMP:9683"/>
        <dbReference type="ChEBI" id="CHEBI:30616"/>
        <dbReference type="ChEBI" id="CHEBI:33019"/>
        <dbReference type="ChEBI" id="CHEBI:57305"/>
        <dbReference type="ChEBI" id="CHEBI:78442"/>
        <dbReference type="ChEBI" id="CHEBI:78522"/>
        <dbReference type="ChEBI" id="CHEBI:456215"/>
        <dbReference type="EC" id="6.1.1.14"/>
    </reaction>
</comment>
<evidence type="ECO:0000256" key="8">
    <source>
        <dbReference type="HAMAP-Rule" id="MF_00254"/>
    </source>
</evidence>
<keyword evidence="4 8" id="KW-0067">ATP-binding</keyword>
<comment type="subcellular location">
    <subcellularLocation>
        <location evidence="8">Cytoplasm</location>
    </subcellularLocation>
</comment>
<dbReference type="HAMAP" id="MF_00254">
    <property type="entry name" value="Gly_tRNA_synth_alpha"/>
    <property type="match status" value="1"/>
</dbReference>
<comment type="caution">
    <text evidence="9">The sequence shown here is derived from an EMBL/GenBank/DDBJ whole genome shotgun (WGS) entry which is preliminary data.</text>
</comment>
<evidence type="ECO:0000256" key="4">
    <source>
        <dbReference type="ARBA" id="ARBA00022840"/>
    </source>
</evidence>
<dbReference type="Gene3D" id="3.30.930.10">
    <property type="entry name" value="Bira Bifunctional Protein, Domain 2"/>
    <property type="match status" value="1"/>
</dbReference>
<dbReference type="PROSITE" id="PS50861">
    <property type="entry name" value="AA_TRNA_LIGASE_II_GLYAB"/>
    <property type="match status" value="1"/>
</dbReference>
<sequence length="282" mass="32833">MNFEEMVSKLERFWEDEGCTRLFPYDQEVGAGTLSPYTFLRVLGRKPWKAVYVQPSRRPADGRYGENPNRLYMHHQLQVIIKPPTTDIQDTYLRSLYLLGLKPAEHDIRFVEDNWETPVLGAAGVGWEVWLDGMEVTQFTYFQQAGGQEVPVVAVEITYGLERLAMFVQEKKNVYELEWHEGVTYGDLRQQVERENSIYSFEQADIEALVTMFDLCEKESQRMIDKKLITPAYEYLLKCSHTFNILDARGTVGVSQRMAYLARVRRLAYGCADLYLENENHE</sequence>
<name>A0A398CRN2_9BACT</name>
<keyword evidence="5 8" id="KW-0648">Protein biosynthesis</keyword>
<dbReference type="SUPFAM" id="SSF55681">
    <property type="entry name" value="Class II aaRS and biotin synthetases"/>
    <property type="match status" value="1"/>
</dbReference>
<evidence type="ECO:0000256" key="5">
    <source>
        <dbReference type="ARBA" id="ARBA00022917"/>
    </source>
</evidence>
<dbReference type="OrthoDB" id="9802183at2"/>
<dbReference type="InterPro" id="IPR002310">
    <property type="entry name" value="Gly-tRNA_ligase_asu"/>
</dbReference>
<dbReference type="RefSeq" id="WP_119089122.1">
    <property type="nucleotide sequence ID" value="NZ_QXIS01000025.1"/>
</dbReference>
<dbReference type="GO" id="GO:0005829">
    <property type="term" value="C:cytosol"/>
    <property type="evidence" value="ECO:0007669"/>
    <property type="project" value="TreeGrafter"/>
</dbReference>